<dbReference type="Pfam" id="PF02325">
    <property type="entry name" value="CCB3_YggT"/>
    <property type="match status" value="1"/>
</dbReference>
<comment type="caution">
    <text evidence="2">The sequence shown here is derived from an EMBL/GenBank/DDBJ whole genome shotgun (WGS) entry which is preliminary data.</text>
</comment>
<evidence type="ECO:0000313" key="3">
    <source>
        <dbReference type="Proteomes" id="UP001079657"/>
    </source>
</evidence>
<gene>
    <name evidence="2" type="ORF">OXH55_06840</name>
</gene>
<organism evidence="2 3">
    <name type="scientific">Clostridium ganghwense</name>
    <dbReference type="NCBI Taxonomy" id="312089"/>
    <lineage>
        <taxon>Bacteria</taxon>
        <taxon>Bacillati</taxon>
        <taxon>Bacillota</taxon>
        <taxon>Clostridia</taxon>
        <taxon>Eubacteriales</taxon>
        <taxon>Clostridiaceae</taxon>
        <taxon>Clostridium</taxon>
    </lineage>
</organism>
<accession>A0ABT4CMT7</accession>
<proteinExistence type="predicted"/>
<dbReference type="Proteomes" id="UP001079657">
    <property type="component" value="Unassembled WGS sequence"/>
</dbReference>
<protein>
    <submittedName>
        <fullName evidence="2">YggT family protein</fullName>
    </submittedName>
</protein>
<evidence type="ECO:0000256" key="1">
    <source>
        <dbReference type="SAM" id="Phobius"/>
    </source>
</evidence>
<dbReference type="EMBL" id="JAPQES010000002">
    <property type="protein sequence ID" value="MCY6370347.1"/>
    <property type="molecule type" value="Genomic_DNA"/>
</dbReference>
<feature type="transmembrane region" description="Helical" evidence="1">
    <location>
        <begin position="12"/>
        <end position="30"/>
    </location>
</feature>
<keyword evidence="3" id="KW-1185">Reference proteome</keyword>
<keyword evidence="1" id="KW-1133">Transmembrane helix</keyword>
<reference evidence="2" key="1">
    <citation type="submission" date="2022-12" db="EMBL/GenBank/DDBJ databases">
        <authorList>
            <person name="Wang J."/>
        </authorList>
    </citation>
    <scope>NUCLEOTIDE SEQUENCE</scope>
    <source>
        <strain evidence="2">HY-42-06</strain>
    </source>
</reference>
<keyword evidence="1" id="KW-0812">Transmembrane</keyword>
<keyword evidence="1" id="KW-0472">Membrane</keyword>
<sequence length="89" mass="10148">MILILRSAFNLLFDLLELLIIVDIVLSWIYRGRNTITETIHIFTEPFLSPGRKIQERLIPGLPVDLSPILALFIIGALRNIVSIVLRIL</sequence>
<name>A0ABT4CMT7_9CLOT</name>
<evidence type="ECO:0000313" key="2">
    <source>
        <dbReference type="EMBL" id="MCY6370347.1"/>
    </source>
</evidence>
<feature type="transmembrane region" description="Helical" evidence="1">
    <location>
        <begin position="66"/>
        <end position="86"/>
    </location>
</feature>
<dbReference type="InterPro" id="IPR003425">
    <property type="entry name" value="CCB3/YggT"/>
</dbReference>